<dbReference type="STRING" id="103372.F4WYG3"/>
<dbReference type="OrthoDB" id="6247875at2759"/>
<dbReference type="InParanoid" id="F4WYG3"/>
<accession>F4WYG3</accession>
<evidence type="ECO:0000313" key="2">
    <source>
        <dbReference type="Proteomes" id="UP000007755"/>
    </source>
</evidence>
<keyword evidence="2" id="KW-1185">Reference proteome</keyword>
<proteinExistence type="predicted"/>
<dbReference type="Proteomes" id="UP000007755">
    <property type="component" value="Unassembled WGS sequence"/>
</dbReference>
<gene>
    <name evidence="1" type="ORF">G5I_11013</name>
</gene>
<dbReference type="EMBL" id="GL888441">
    <property type="protein sequence ID" value="EGI60771.1"/>
    <property type="molecule type" value="Genomic_DNA"/>
</dbReference>
<evidence type="ECO:0000313" key="1">
    <source>
        <dbReference type="EMBL" id="EGI60771.1"/>
    </source>
</evidence>
<reference evidence="1" key="1">
    <citation type="submission" date="2011-02" db="EMBL/GenBank/DDBJ databases">
        <title>The genome of the leaf-cutting ant Acromyrmex echinatior suggests key adaptations to social evolution and fungus farming.</title>
        <authorList>
            <person name="Nygaard S."/>
            <person name="Zhang G."/>
        </authorList>
    </citation>
    <scope>NUCLEOTIDE SEQUENCE</scope>
</reference>
<name>F4WYG3_ACREC</name>
<protein>
    <submittedName>
        <fullName evidence="1">Uncharacterized protein</fullName>
    </submittedName>
</protein>
<sequence length="144" mass="15688">MDAHGWNLAEMCQRYHHAIPAAAATQNSSPARDPSTAIAQGLSTAALIDQASPSYSHYTSYLARIDERDDTRRYEPFREAAMTRVSSSRVQSLTKDATLMRATPVDASASGNDSWRINIFETMRGSLHSRLETASSTPGAVTPT</sequence>
<organism evidence="2">
    <name type="scientific">Acromyrmex echinatior</name>
    <name type="common">Panamanian leafcutter ant</name>
    <name type="synonym">Acromyrmex octospinosus echinatior</name>
    <dbReference type="NCBI Taxonomy" id="103372"/>
    <lineage>
        <taxon>Eukaryota</taxon>
        <taxon>Metazoa</taxon>
        <taxon>Ecdysozoa</taxon>
        <taxon>Arthropoda</taxon>
        <taxon>Hexapoda</taxon>
        <taxon>Insecta</taxon>
        <taxon>Pterygota</taxon>
        <taxon>Neoptera</taxon>
        <taxon>Endopterygota</taxon>
        <taxon>Hymenoptera</taxon>
        <taxon>Apocrita</taxon>
        <taxon>Aculeata</taxon>
        <taxon>Formicoidea</taxon>
        <taxon>Formicidae</taxon>
        <taxon>Myrmicinae</taxon>
        <taxon>Acromyrmex</taxon>
    </lineage>
</organism>
<dbReference type="AlphaFoldDB" id="F4WYG3"/>